<gene>
    <name evidence="2" type="ORF">JBS370_LOCUS42016</name>
    <name evidence="1" type="ORF">ZHD862_LOCUS39070</name>
</gene>
<feature type="non-terminal residue" evidence="1">
    <location>
        <position position="165"/>
    </location>
</feature>
<sequence>FESFKKSTKIKHLKQIITQTNVNKWNEEINDLSINLFIVKLLKSYKINFDILKDQYYFIEESLNYNQNTNNDDVLSNLWQNKIKHDTNSNEIIDFINEYSKENIDKYNSETSLDCLIIRFIEEINSIKNFKMSIDTLYFFIGYENFMKLTEILQLKLLNSKSVKI</sequence>
<protein>
    <submittedName>
        <fullName evidence="1">Uncharacterized protein</fullName>
    </submittedName>
</protein>
<feature type="non-terminal residue" evidence="1">
    <location>
        <position position="1"/>
    </location>
</feature>
<dbReference type="EMBL" id="CAJNOT010013404">
    <property type="protein sequence ID" value="CAF1540876.1"/>
    <property type="molecule type" value="Genomic_DNA"/>
</dbReference>
<proteinExistence type="predicted"/>
<dbReference type="AlphaFoldDB" id="A0A815W3M5"/>
<dbReference type="Proteomes" id="UP000663864">
    <property type="component" value="Unassembled WGS sequence"/>
</dbReference>
<organism evidence="1 3">
    <name type="scientific">Rotaria sordida</name>
    <dbReference type="NCBI Taxonomy" id="392033"/>
    <lineage>
        <taxon>Eukaryota</taxon>
        <taxon>Metazoa</taxon>
        <taxon>Spiralia</taxon>
        <taxon>Gnathifera</taxon>
        <taxon>Rotifera</taxon>
        <taxon>Eurotatoria</taxon>
        <taxon>Bdelloidea</taxon>
        <taxon>Philodinida</taxon>
        <taxon>Philodinidae</taxon>
        <taxon>Rotaria</taxon>
    </lineage>
</organism>
<name>A0A815W3M5_9BILA</name>
<evidence type="ECO:0000313" key="2">
    <source>
        <dbReference type="EMBL" id="CAF4354056.1"/>
    </source>
</evidence>
<accession>A0A815W3M5</accession>
<evidence type="ECO:0000313" key="1">
    <source>
        <dbReference type="EMBL" id="CAF1540876.1"/>
    </source>
</evidence>
<dbReference type="Proteomes" id="UP000663836">
    <property type="component" value="Unassembled WGS sequence"/>
</dbReference>
<dbReference type="EMBL" id="CAJOBD010051900">
    <property type="protein sequence ID" value="CAF4354056.1"/>
    <property type="molecule type" value="Genomic_DNA"/>
</dbReference>
<evidence type="ECO:0000313" key="3">
    <source>
        <dbReference type="Proteomes" id="UP000663864"/>
    </source>
</evidence>
<reference evidence="1" key="1">
    <citation type="submission" date="2021-02" db="EMBL/GenBank/DDBJ databases">
        <authorList>
            <person name="Nowell W R."/>
        </authorList>
    </citation>
    <scope>NUCLEOTIDE SEQUENCE</scope>
</reference>
<comment type="caution">
    <text evidence="1">The sequence shown here is derived from an EMBL/GenBank/DDBJ whole genome shotgun (WGS) entry which is preliminary data.</text>
</comment>